<feature type="region of interest" description="Disordered" evidence="1">
    <location>
        <begin position="365"/>
        <end position="446"/>
    </location>
</feature>
<feature type="compositionally biased region" description="Acidic residues" evidence="1">
    <location>
        <begin position="1215"/>
        <end position="1226"/>
    </location>
</feature>
<feature type="region of interest" description="Disordered" evidence="1">
    <location>
        <begin position="1192"/>
        <end position="1226"/>
    </location>
</feature>
<dbReference type="RefSeq" id="XP_012196674.1">
    <property type="nucleotide sequence ID" value="XM_012341284.1"/>
</dbReference>
<feature type="region of interest" description="Disordered" evidence="1">
    <location>
        <begin position="985"/>
        <end position="1081"/>
    </location>
</feature>
<keyword evidence="3" id="KW-1185">Reference proteome</keyword>
<evidence type="ECO:0000256" key="1">
    <source>
        <dbReference type="SAM" id="MobiDB-lite"/>
    </source>
</evidence>
<reference evidence="2 3" key="1">
    <citation type="journal article" date="2013" name="PLoS Genet.">
        <title>Distinctive expansion of potential virulence genes in the genome of the oomycete fish pathogen Saprolegnia parasitica.</title>
        <authorList>
            <person name="Jiang R.H."/>
            <person name="de Bruijn I."/>
            <person name="Haas B.J."/>
            <person name="Belmonte R."/>
            <person name="Lobach L."/>
            <person name="Christie J."/>
            <person name="van den Ackerveken G."/>
            <person name="Bottin A."/>
            <person name="Bulone V."/>
            <person name="Diaz-Moreno S.M."/>
            <person name="Dumas B."/>
            <person name="Fan L."/>
            <person name="Gaulin E."/>
            <person name="Govers F."/>
            <person name="Grenville-Briggs L.J."/>
            <person name="Horner N.R."/>
            <person name="Levin J.Z."/>
            <person name="Mammella M."/>
            <person name="Meijer H.J."/>
            <person name="Morris P."/>
            <person name="Nusbaum C."/>
            <person name="Oome S."/>
            <person name="Phillips A.J."/>
            <person name="van Rooyen D."/>
            <person name="Rzeszutek E."/>
            <person name="Saraiva M."/>
            <person name="Secombes C.J."/>
            <person name="Seidl M.F."/>
            <person name="Snel B."/>
            <person name="Stassen J.H."/>
            <person name="Sykes S."/>
            <person name="Tripathy S."/>
            <person name="van den Berg H."/>
            <person name="Vega-Arreguin J.C."/>
            <person name="Wawra S."/>
            <person name="Young S.K."/>
            <person name="Zeng Q."/>
            <person name="Dieguez-Uribeondo J."/>
            <person name="Russ C."/>
            <person name="Tyler B.M."/>
            <person name="van West P."/>
        </authorList>
    </citation>
    <scope>NUCLEOTIDE SEQUENCE [LARGE SCALE GENOMIC DNA]</scope>
    <source>
        <strain evidence="2 3">CBS 223.65</strain>
    </source>
</reference>
<dbReference type="Proteomes" id="UP000030745">
    <property type="component" value="Unassembled WGS sequence"/>
</dbReference>
<accession>A0A067CU54</accession>
<sequence>MADAPTISAIKDLDDIFGESSATSRAPLDASSVDLLQGGLGPSTASGATWDSVAPSAAAADATTGRLSWGDDLADFMSTGSSHAAPVAARESMWDDFLGLSQPGPTTVAPVTHDLNFSEDLREFWVHSPRAQPPATASYDFIALDSPAPSGPDPFAADATSQGILLPGTISSFPTEPEPTRYAPSVMAPSSFEIPSPVHDEPTMAAAAFVGSDSPAAANDATELSFATPIPLHDHMNRDVQDGVPHDETANIGVETCTQDGSADKDGCQSFDATTVGSGAHDDENAPPTIGDEVDGFLEVDAATHGDTNVVTTVRAPCDDNALSSTPAIGEDVSGFLDDDAETDAVLYASAADVAVVQGVAAVPPTSRTMADQDSTDEDNDDDDIVSKESTDVVSSGGTDVVDEHIQHDQAPDEVVARHDPDGAARLEPSSRDVPTDDSTDGQVPEPTSTVAVVLELEEMPPLRYDDEAIHAGLVDSFANQFSIDDDEEPGDVVNDAVVEADVVEGAGVLEEDVVEGAGVLEEEGAGVVEEGEVVVHDLATASIDTTSTYATSVEDAMSAVPTVTSVDASEPTTSIDDEASVFQTDDVGALHYNDNASNFATEDSHSVYQDLVSPVSQVVSHLDAYDDVGLSDDDGYVAFSEPSSPERVAANDVSSPAGHSVFSFMNPADNAAPEDGDDVSNVATEDSRSVYQDLVSPSSEQALNDPMMMEAPSPSASTVEFTVTSSVDDDDEETTADWTASNSDQTLSVGSPAAHHEVLDAAFAASTSASTFSYDDDDLGVEKTVTSDWAAPPASTLDTVLNAVDLDDDDDDDTTPDVVAAGATTDAGEDDTIIAEPIAPAVDEPTEVLEESPSSPVEAIVADTSSGEWVDSSAGIDANFSVAVDNDDSAAVDYDDSTTAEDATLVPNDVFTASPWQSTTATVQEEDTAVFSINDAASSAAATPWLEQVAPVNDTPSSASHSWLSASANDDAAFGTESTTTVAADNSFAEDDDVDVASNPWLQETARVPEERIEPRLSAADKDRAPPDSAPVDANPWLQSSPPPAQPTNPWLTATATNDDDDDDGFENPWATAPAAPAASPVVSNPWFTAPAAATPVFTAPAATESNPWLPSAPAVPSSAPADSSARSSPAPSDLGNTTPWTERAAVVRTVAANATSSWLSAGSAKVQQDTPVDDDFGDFVAVEKAPANEWATSTPANDGGWGVQPSAWAGNDNDNDDDFGDFGEQAEDDFASFEAPATSAGYVSGFDSFAPPAATPPVVTADALFMAAFPVPAPTTTEALSMLTTQDVLGSIDFPSVRRPVTAVPTNEATRMTRTASGSLVPAPPSSSSSGLMKKFSSKLGFSGLRTGWSKPSTKTSTLTLRRKGDKATRSLELQLESISGGFDEIKWKCALFLFDADEVASTAPSQIQVLSSSGAILSSKTDKGAVQKLFKDKASVWTIDIGASRESTEE</sequence>
<feature type="region of interest" description="Disordered" evidence="1">
    <location>
        <begin position="661"/>
        <end position="752"/>
    </location>
</feature>
<dbReference type="GeneID" id="24142490"/>
<feature type="compositionally biased region" description="Low complexity" evidence="1">
    <location>
        <begin position="716"/>
        <end position="727"/>
    </location>
</feature>
<feature type="compositionally biased region" description="Low complexity" evidence="1">
    <location>
        <begin position="1069"/>
        <end position="1081"/>
    </location>
</feature>
<dbReference type="OrthoDB" id="128928at2759"/>
<feature type="compositionally biased region" description="Basic and acidic residues" evidence="1">
    <location>
        <begin position="1008"/>
        <end position="1027"/>
    </location>
</feature>
<feature type="compositionally biased region" description="Polar residues" evidence="1">
    <location>
        <begin position="1049"/>
        <end position="1058"/>
    </location>
</feature>
<feature type="compositionally biased region" description="Acidic residues" evidence="1">
    <location>
        <begin position="374"/>
        <end position="384"/>
    </location>
</feature>
<organism evidence="2 3">
    <name type="scientific">Saprolegnia parasitica (strain CBS 223.65)</name>
    <dbReference type="NCBI Taxonomy" id="695850"/>
    <lineage>
        <taxon>Eukaryota</taxon>
        <taxon>Sar</taxon>
        <taxon>Stramenopiles</taxon>
        <taxon>Oomycota</taxon>
        <taxon>Saprolegniomycetes</taxon>
        <taxon>Saprolegniales</taxon>
        <taxon>Saprolegniaceae</taxon>
        <taxon>Saprolegnia</taxon>
    </lineage>
</organism>
<evidence type="ECO:0000313" key="2">
    <source>
        <dbReference type="EMBL" id="KDO32780.1"/>
    </source>
</evidence>
<dbReference type="VEuPathDB" id="FungiDB:SPRG_22107"/>
<dbReference type="EMBL" id="KK583194">
    <property type="protein sequence ID" value="KDO32780.1"/>
    <property type="molecule type" value="Genomic_DNA"/>
</dbReference>
<feature type="compositionally biased region" description="Low complexity" evidence="1">
    <location>
        <begin position="1319"/>
        <end position="1334"/>
    </location>
</feature>
<feature type="compositionally biased region" description="Low complexity" evidence="1">
    <location>
        <begin position="1113"/>
        <end position="1134"/>
    </location>
</feature>
<name>A0A067CU54_SAPPC</name>
<gene>
    <name evidence="2" type="ORF">SPRG_22107</name>
</gene>
<protein>
    <submittedName>
        <fullName evidence="2">Uncharacterized protein</fullName>
    </submittedName>
</protein>
<feature type="region of interest" description="Disordered" evidence="1">
    <location>
        <begin position="1104"/>
        <end position="1141"/>
    </location>
</feature>
<proteinExistence type="predicted"/>
<feature type="region of interest" description="Disordered" evidence="1">
    <location>
        <begin position="1314"/>
        <end position="1334"/>
    </location>
</feature>
<evidence type="ECO:0000313" key="3">
    <source>
        <dbReference type="Proteomes" id="UP000030745"/>
    </source>
</evidence>
<feature type="compositionally biased region" description="Basic and acidic residues" evidence="1">
    <location>
        <begin position="402"/>
        <end position="435"/>
    </location>
</feature>
<dbReference type="OMA" id="PANEWAT"/>
<dbReference type="KEGG" id="spar:SPRG_22107"/>